<dbReference type="SUPFAM" id="SSF53474">
    <property type="entry name" value="alpha/beta-Hydrolases"/>
    <property type="match status" value="1"/>
</dbReference>
<dbReference type="EMBL" id="JABANM010007488">
    <property type="protein sequence ID" value="KAF4744181.1"/>
    <property type="molecule type" value="Genomic_DNA"/>
</dbReference>
<gene>
    <name evidence="2" type="ORF">FOZ62_024045</name>
</gene>
<proteinExistence type="predicted"/>
<feature type="compositionally biased region" description="Low complexity" evidence="1">
    <location>
        <begin position="243"/>
        <end position="257"/>
    </location>
</feature>
<accession>A0A7J6TH12</accession>
<evidence type="ECO:0000313" key="3">
    <source>
        <dbReference type="Proteomes" id="UP000574390"/>
    </source>
</evidence>
<name>A0A7J6TH12_PEROL</name>
<dbReference type="Proteomes" id="UP000574390">
    <property type="component" value="Unassembled WGS sequence"/>
</dbReference>
<comment type="caution">
    <text evidence="2">The sequence shown here is derived from an EMBL/GenBank/DDBJ whole genome shotgun (WGS) entry which is preliminary data.</text>
</comment>
<reference evidence="2 3" key="1">
    <citation type="submission" date="2020-04" db="EMBL/GenBank/DDBJ databases">
        <title>Perkinsus olseni comparative genomics.</title>
        <authorList>
            <person name="Bogema D.R."/>
        </authorList>
    </citation>
    <scope>NUCLEOTIDE SEQUENCE [LARGE SCALE GENOMIC DNA]</scope>
    <source>
        <strain evidence="2">ATCC PRA-205</strain>
    </source>
</reference>
<sequence length="336" mass="37218">MLRDFADERQIKEAGHMVPMDQAAVALRMLNDFLDNKLPTHHLSPPEHISLEAQEHAAAWFSAICMIESKSFSWLGRLCELKSVDVIPSTSLNVDNSASPVKEKSLLAQVESYIKRLMKGIPVILRVEHDDGSSDDEPVTKSAICTGILNRNLESVKFIPLKEEESSDDSKEPGIVIELQDVEKVICLNENHPSVVLVIPKYDRYVEIVSSGVEDFKAWYATLRMLCPEETEDDSSITDDSGEASSDSYGASSPSPEVTAKARRAMMKSFSPASDDSPSRGLEERQLAQVNALKQIISSQGRLIDALRRDRRVFFSVSGLNFHRFQGPHADAGGSE</sequence>
<feature type="region of interest" description="Disordered" evidence="1">
    <location>
        <begin position="230"/>
        <end position="262"/>
    </location>
</feature>
<evidence type="ECO:0000256" key="1">
    <source>
        <dbReference type="SAM" id="MobiDB-lite"/>
    </source>
</evidence>
<evidence type="ECO:0008006" key="4">
    <source>
        <dbReference type="Google" id="ProtNLM"/>
    </source>
</evidence>
<dbReference type="InterPro" id="IPR029058">
    <property type="entry name" value="AB_hydrolase_fold"/>
</dbReference>
<evidence type="ECO:0000313" key="2">
    <source>
        <dbReference type="EMBL" id="KAF4744181.1"/>
    </source>
</evidence>
<dbReference type="AlphaFoldDB" id="A0A7J6TH12"/>
<organism evidence="2 3">
    <name type="scientific">Perkinsus olseni</name>
    <name type="common">Perkinsus atlanticus</name>
    <dbReference type="NCBI Taxonomy" id="32597"/>
    <lineage>
        <taxon>Eukaryota</taxon>
        <taxon>Sar</taxon>
        <taxon>Alveolata</taxon>
        <taxon>Perkinsozoa</taxon>
        <taxon>Perkinsea</taxon>
        <taxon>Perkinsida</taxon>
        <taxon>Perkinsidae</taxon>
        <taxon>Perkinsus</taxon>
    </lineage>
</organism>
<dbReference type="Gene3D" id="3.40.50.12670">
    <property type="match status" value="1"/>
</dbReference>
<feature type="compositionally biased region" description="Acidic residues" evidence="1">
    <location>
        <begin position="230"/>
        <end position="242"/>
    </location>
</feature>
<protein>
    <recommendedName>
        <fullName evidence="4">PH domain-containing protein</fullName>
    </recommendedName>
</protein>